<proteinExistence type="predicted"/>
<gene>
    <name evidence="1" type="ORF">J2Z66_000924</name>
</gene>
<dbReference type="RefSeq" id="WP_209970149.1">
    <property type="nucleotide sequence ID" value="NZ_JAGGLB010000002.1"/>
</dbReference>
<name>A0ABS4IP51_9BACL</name>
<dbReference type="Pfam" id="PF13030">
    <property type="entry name" value="DUF3891"/>
    <property type="match status" value="1"/>
</dbReference>
<keyword evidence="2" id="KW-1185">Reference proteome</keyword>
<protein>
    <recommendedName>
        <fullName evidence="3">DUF3891 family protein</fullName>
    </recommendedName>
</protein>
<accession>A0ABS4IP51</accession>
<evidence type="ECO:0000313" key="1">
    <source>
        <dbReference type="EMBL" id="MBP1989329.1"/>
    </source>
</evidence>
<evidence type="ECO:0000313" key="2">
    <source>
        <dbReference type="Proteomes" id="UP001519287"/>
    </source>
</evidence>
<sequence length="250" mass="29420">MIVRETEHDFVLYQQHDHAFLSGEAASNLKEQLFINDSYVQDVLFAIYEHDRSWIRLDETPVWNDHIRAPFSFTDYPFLPKLTLYSYGLDETESRNEYAALLCSLYYSSFQPIRDSKQVEAVSFYDQELARQQRIMKKLNLSEELVKKHFKLLQICDEISLYVCMNEEGASKENEHPWYKDGLKTIVDDQAIAANWLNTETIRLTPFLFKKEFTASIRLKRVPKQLILQLGIALAYSQTPFSEQEVHFVK</sequence>
<reference evidence="1 2" key="1">
    <citation type="submission" date="2021-03" db="EMBL/GenBank/DDBJ databases">
        <title>Genomic Encyclopedia of Type Strains, Phase IV (KMG-IV): sequencing the most valuable type-strain genomes for metagenomic binning, comparative biology and taxonomic classification.</title>
        <authorList>
            <person name="Goeker M."/>
        </authorList>
    </citation>
    <scope>NUCLEOTIDE SEQUENCE [LARGE SCALE GENOMIC DNA]</scope>
    <source>
        <strain evidence="1 2">DSM 26048</strain>
    </source>
</reference>
<comment type="caution">
    <text evidence="1">The sequence shown here is derived from an EMBL/GenBank/DDBJ whole genome shotgun (WGS) entry which is preliminary data.</text>
</comment>
<evidence type="ECO:0008006" key="3">
    <source>
        <dbReference type="Google" id="ProtNLM"/>
    </source>
</evidence>
<dbReference type="InterPro" id="IPR024992">
    <property type="entry name" value="DUF3891"/>
</dbReference>
<dbReference type="Proteomes" id="UP001519287">
    <property type="component" value="Unassembled WGS sequence"/>
</dbReference>
<dbReference type="EMBL" id="JAGGLB010000002">
    <property type="protein sequence ID" value="MBP1989329.1"/>
    <property type="molecule type" value="Genomic_DNA"/>
</dbReference>
<organism evidence="1 2">
    <name type="scientific">Paenibacillus eucommiae</name>
    <dbReference type="NCBI Taxonomy" id="1355755"/>
    <lineage>
        <taxon>Bacteria</taxon>
        <taxon>Bacillati</taxon>
        <taxon>Bacillota</taxon>
        <taxon>Bacilli</taxon>
        <taxon>Bacillales</taxon>
        <taxon>Paenibacillaceae</taxon>
        <taxon>Paenibacillus</taxon>
    </lineage>
</organism>